<dbReference type="SUPFAM" id="SSF54518">
    <property type="entry name" value="Tubby C-terminal domain-like"/>
    <property type="match status" value="1"/>
</dbReference>
<sequence>MAGLKEQTVSSQSLCNIFNANPLTELKHRHNHGEGHLKTTFNDDKENSDIFGCDKENSLPTNLRPLLGKGSLSVSPGKSSDMKKSLSTGRVLKPSSLQFCMQSNEPEKIFKTKTWDYAGSENSASLNVWDYSDSEAAPASSWSTLPNRALLCRPLPLDIGRCTCLIVKEGSAEGLEGGTLYSLYTNEGQGREDRKLALAYHRRRNGKSEFTIAQNVKGILSGSDDSFLGTVTANLMGSKYEIWNQVGRLNSSTKPCNPLLAVVTFMPTIASWTGSYRSMKVYMPKHQSMLLKNTTQMQHMNGMPKDWVQNVDRVHRLCSRPPHYNRISRQYELDFRDRGRAGLRIQRSVKNFQLTLEEKGKQMILQLGRVGKAKYVMDFRYPLTGYQAFCICLASMDSKLCCTV</sequence>
<dbReference type="InterPro" id="IPR025659">
    <property type="entry name" value="Tubby-like_C"/>
</dbReference>
<evidence type="ECO:0000313" key="5">
    <source>
        <dbReference type="Proteomes" id="UP001159364"/>
    </source>
</evidence>
<accession>A0AAV8U7S9</accession>
<dbReference type="InterPro" id="IPR000007">
    <property type="entry name" value="Tubby_C"/>
</dbReference>
<dbReference type="EMBL" id="JAIWQS010000001">
    <property type="protein sequence ID" value="KAJ8774244.1"/>
    <property type="molecule type" value="Genomic_DNA"/>
</dbReference>
<dbReference type="PANTHER" id="PTHR16517">
    <property type="entry name" value="TUBBY-RELATED"/>
    <property type="match status" value="1"/>
</dbReference>
<feature type="domain" description="Tubby C-terminal" evidence="3">
    <location>
        <begin position="151"/>
        <end position="398"/>
    </location>
</feature>
<protein>
    <recommendedName>
        <fullName evidence="3">Tubby C-terminal domain-containing protein</fullName>
    </recommendedName>
</protein>
<comment type="caution">
    <text evidence="4">The sequence shown here is derived from an EMBL/GenBank/DDBJ whole genome shotgun (WGS) entry which is preliminary data.</text>
</comment>
<evidence type="ECO:0000256" key="2">
    <source>
        <dbReference type="SAM" id="MobiDB-lite"/>
    </source>
</evidence>
<organism evidence="4 5">
    <name type="scientific">Erythroxylum novogranatense</name>
    <dbReference type="NCBI Taxonomy" id="1862640"/>
    <lineage>
        <taxon>Eukaryota</taxon>
        <taxon>Viridiplantae</taxon>
        <taxon>Streptophyta</taxon>
        <taxon>Embryophyta</taxon>
        <taxon>Tracheophyta</taxon>
        <taxon>Spermatophyta</taxon>
        <taxon>Magnoliopsida</taxon>
        <taxon>eudicotyledons</taxon>
        <taxon>Gunneridae</taxon>
        <taxon>Pentapetalae</taxon>
        <taxon>rosids</taxon>
        <taxon>fabids</taxon>
        <taxon>Malpighiales</taxon>
        <taxon>Erythroxylaceae</taxon>
        <taxon>Erythroxylum</taxon>
    </lineage>
</organism>
<feature type="region of interest" description="Disordered" evidence="2">
    <location>
        <begin position="62"/>
        <end position="87"/>
    </location>
</feature>
<reference evidence="4 5" key="1">
    <citation type="submission" date="2021-09" db="EMBL/GenBank/DDBJ databases">
        <title>Genomic insights and catalytic innovation underlie evolution of tropane alkaloids biosynthesis.</title>
        <authorList>
            <person name="Wang Y.-J."/>
            <person name="Tian T."/>
            <person name="Huang J.-P."/>
            <person name="Huang S.-X."/>
        </authorList>
    </citation>
    <scope>NUCLEOTIDE SEQUENCE [LARGE SCALE GENOMIC DNA]</scope>
    <source>
        <strain evidence="4">KIB-2018</strain>
        <tissue evidence="4">Leaf</tissue>
    </source>
</reference>
<dbReference type="AlphaFoldDB" id="A0AAV8U7S9"/>
<keyword evidence="5" id="KW-1185">Reference proteome</keyword>
<dbReference type="PRINTS" id="PR01573">
    <property type="entry name" value="SUPERTUBBY"/>
</dbReference>
<evidence type="ECO:0000259" key="3">
    <source>
        <dbReference type="Pfam" id="PF01167"/>
    </source>
</evidence>
<dbReference type="Proteomes" id="UP001159364">
    <property type="component" value="Linkage Group LG01"/>
</dbReference>
<evidence type="ECO:0000313" key="4">
    <source>
        <dbReference type="EMBL" id="KAJ8774244.1"/>
    </source>
</evidence>
<dbReference type="Gene3D" id="3.20.90.10">
    <property type="entry name" value="Tubby Protein, Chain A"/>
    <property type="match status" value="1"/>
</dbReference>
<evidence type="ECO:0000256" key="1">
    <source>
        <dbReference type="ARBA" id="ARBA00007129"/>
    </source>
</evidence>
<name>A0AAV8U7S9_9ROSI</name>
<comment type="similarity">
    <text evidence="1">Belongs to the TUB family.</text>
</comment>
<dbReference type="Pfam" id="PF01167">
    <property type="entry name" value="Tub"/>
    <property type="match status" value="1"/>
</dbReference>
<dbReference type="PANTHER" id="PTHR16517:SF131">
    <property type="entry name" value="TUBBY-LIKE PROTEIN 8"/>
    <property type="match status" value="1"/>
</dbReference>
<proteinExistence type="inferred from homology"/>
<gene>
    <name evidence="4" type="ORF">K2173_009675</name>
</gene>